<dbReference type="InterPro" id="IPR016181">
    <property type="entry name" value="Acyl_CoA_acyltransferase"/>
</dbReference>
<dbReference type="HOGENOM" id="CLU_013985_11_8_11"/>
<dbReference type="SUPFAM" id="SSF55729">
    <property type="entry name" value="Acyl-CoA N-acyltransferases (Nat)"/>
    <property type="match status" value="1"/>
</dbReference>
<accession>W5TI28</accession>
<dbReference type="CDD" id="cd04301">
    <property type="entry name" value="NAT_SF"/>
    <property type="match status" value="1"/>
</dbReference>
<dbReference type="Pfam" id="PF00583">
    <property type="entry name" value="Acetyltransf_1"/>
    <property type="match status" value="1"/>
</dbReference>
<keyword evidence="1 4" id="KW-0808">Transferase</keyword>
<protein>
    <submittedName>
        <fullName evidence="4">Acetyltransferase (GNAT) family protein</fullName>
    </submittedName>
</protein>
<evidence type="ECO:0000256" key="2">
    <source>
        <dbReference type="ARBA" id="ARBA00023315"/>
    </source>
</evidence>
<dbReference type="PANTHER" id="PTHR43877:SF5">
    <property type="entry name" value="BLL8307 PROTEIN"/>
    <property type="match status" value="1"/>
</dbReference>
<dbReference type="EMBL" id="CP006850">
    <property type="protein sequence ID" value="AHH18824.1"/>
    <property type="molecule type" value="Genomic_DNA"/>
</dbReference>
<gene>
    <name evidence="4" type="ORF">NONO_c40400</name>
</gene>
<dbReference type="PATRIC" id="fig|1415166.3.peg.4145"/>
<dbReference type="RefSeq" id="WP_038553925.1">
    <property type="nucleotide sequence ID" value="NZ_CP006850.1"/>
</dbReference>
<evidence type="ECO:0000313" key="4">
    <source>
        <dbReference type="EMBL" id="AHH18824.1"/>
    </source>
</evidence>
<dbReference type="GO" id="GO:0016747">
    <property type="term" value="F:acyltransferase activity, transferring groups other than amino-acyl groups"/>
    <property type="evidence" value="ECO:0007669"/>
    <property type="project" value="InterPro"/>
</dbReference>
<sequence>MPAVTVAVDDPARPDVQALVTRHLAFARAHTDPGAVFALDGDSLSDPSTTLVGARAHGRLLGIGALRDLGAGHGELKSMHTAAEARGTGVATAVVGCLLDLARARGHHRVSLETGAAEAFRPARGLYARCGFVTCGPFGGYPADTDSVFMTIAL</sequence>
<dbReference type="STRING" id="1415166.NONO_c40400"/>
<proteinExistence type="predicted"/>
<dbReference type="InterPro" id="IPR050832">
    <property type="entry name" value="Bact_Acetyltransf"/>
</dbReference>
<dbReference type="PANTHER" id="PTHR43877">
    <property type="entry name" value="AMINOALKYLPHOSPHONATE N-ACETYLTRANSFERASE-RELATED-RELATED"/>
    <property type="match status" value="1"/>
</dbReference>
<reference evidence="4 5" key="1">
    <citation type="journal article" date="2014" name="Appl. Environ. Microbiol.">
        <title>Insights into the Microbial Degradation of Rubber and Gutta-Percha by Analysis of the Complete Genome of Nocardia nova SH22a.</title>
        <authorList>
            <person name="Luo Q."/>
            <person name="Hiessl S."/>
            <person name="Poehlein A."/>
            <person name="Daniel R."/>
            <person name="Steinbuchel A."/>
        </authorList>
    </citation>
    <scope>NUCLEOTIDE SEQUENCE [LARGE SCALE GENOMIC DNA]</scope>
    <source>
        <strain evidence="4">SH22a</strain>
    </source>
</reference>
<dbReference type="OrthoDB" id="9803233at2"/>
<evidence type="ECO:0000313" key="5">
    <source>
        <dbReference type="Proteomes" id="UP000019150"/>
    </source>
</evidence>
<keyword evidence="5" id="KW-1185">Reference proteome</keyword>
<organism evidence="4 5">
    <name type="scientific">Nocardia nova SH22a</name>
    <dbReference type="NCBI Taxonomy" id="1415166"/>
    <lineage>
        <taxon>Bacteria</taxon>
        <taxon>Bacillati</taxon>
        <taxon>Actinomycetota</taxon>
        <taxon>Actinomycetes</taxon>
        <taxon>Mycobacteriales</taxon>
        <taxon>Nocardiaceae</taxon>
        <taxon>Nocardia</taxon>
    </lineage>
</organism>
<dbReference type="eggNOG" id="COG0456">
    <property type="taxonomic scope" value="Bacteria"/>
</dbReference>
<keyword evidence="2" id="KW-0012">Acyltransferase</keyword>
<dbReference type="KEGG" id="nno:NONO_c40400"/>
<evidence type="ECO:0000259" key="3">
    <source>
        <dbReference type="PROSITE" id="PS51186"/>
    </source>
</evidence>
<dbReference type="AlphaFoldDB" id="W5TI28"/>
<dbReference type="InterPro" id="IPR000182">
    <property type="entry name" value="GNAT_dom"/>
</dbReference>
<feature type="domain" description="N-acetyltransferase" evidence="3">
    <location>
        <begin position="6"/>
        <end position="154"/>
    </location>
</feature>
<dbReference type="Proteomes" id="UP000019150">
    <property type="component" value="Chromosome"/>
</dbReference>
<evidence type="ECO:0000256" key="1">
    <source>
        <dbReference type="ARBA" id="ARBA00022679"/>
    </source>
</evidence>
<dbReference type="Gene3D" id="3.40.630.30">
    <property type="match status" value="1"/>
</dbReference>
<name>W5TI28_9NOCA</name>
<dbReference type="PROSITE" id="PS51186">
    <property type="entry name" value="GNAT"/>
    <property type="match status" value="1"/>
</dbReference>